<dbReference type="InterPro" id="IPR049163">
    <property type="entry name" value="Pif1-like_2B_dom"/>
</dbReference>
<dbReference type="EMBL" id="BGZK01000921">
    <property type="protein sequence ID" value="GBP65152.1"/>
    <property type="molecule type" value="Genomic_DNA"/>
</dbReference>
<reference evidence="2 3" key="1">
    <citation type="journal article" date="2019" name="Commun. Biol.">
        <title>The bagworm genome reveals a unique fibroin gene that provides high tensile strength.</title>
        <authorList>
            <person name="Kono N."/>
            <person name="Nakamura H."/>
            <person name="Ohtoshi R."/>
            <person name="Tomita M."/>
            <person name="Numata K."/>
            <person name="Arakawa K."/>
        </authorList>
    </citation>
    <scope>NUCLEOTIDE SEQUENCE [LARGE SCALE GENOMIC DNA]</scope>
</reference>
<feature type="domain" description="DNA helicase Pif1-like 2B" evidence="1">
    <location>
        <begin position="74"/>
        <end position="105"/>
    </location>
</feature>
<accession>A0A4C1XQ93</accession>
<protein>
    <recommendedName>
        <fullName evidence="1">DNA helicase Pif1-like 2B domain-containing protein</fullName>
    </recommendedName>
</protein>
<gene>
    <name evidence="2" type="ORF">EVAR_48629_1</name>
</gene>
<name>A0A4C1XQ93_EUMVA</name>
<sequence length="113" mass="12883">MNALLLLKEDHLEPLKWRFDRIVELSAKFAFFQSTLKYVPVERQAFNARGGRKGIYTSIDTLVNSDDAINYPVELLNSLKPPGLPYHRLILRVGTLIMFLRNLKPPNCATGPD</sequence>
<dbReference type="Pfam" id="PF21530">
    <property type="entry name" value="Pif1_2B_dom"/>
    <property type="match status" value="1"/>
</dbReference>
<organism evidence="2 3">
    <name type="scientific">Eumeta variegata</name>
    <name type="common">Bagworm moth</name>
    <name type="synonym">Eumeta japonica</name>
    <dbReference type="NCBI Taxonomy" id="151549"/>
    <lineage>
        <taxon>Eukaryota</taxon>
        <taxon>Metazoa</taxon>
        <taxon>Ecdysozoa</taxon>
        <taxon>Arthropoda</taxon>
        <taxon>Hexapoda</taxon>
        <taxon>Insecta</taxon>
        <taxon>Pterygota</taxon>
        <taxon>Neoptera</taxon>
        <taxon>Endopterygota</taxon>
        <taxon>Lepidoptera</taxon>
        <taxon>Glossata</taxon>
        <taxon>Ditrysia</taxon>
        <taxon>Tineoidea</taxon>
        <taxon>Psychidae</taxon>
        <taxon>Oiketicinae</taxon>
        <taxon>Eumeta</taxon>
    </lineage>
</organism>
<keyword evidence="3" id="KW-1185">Reference proteome</keyword>
<dbReference type="STRING" id="151549.A0A4C1XQ93"/>
<evidence type="ECO:0000313" key="2">
    <source>
        <dbReference type="EMBL" id="GBP65152.1"/>
    </source>
</evidence>
<dbReference type="PANTHER" id="PTHR10492">
    <property type="match status" value="1"/>
</dbReference>
<dbReference type="Proteomes" id="UP000299102">
    <property type="component" value="Unassembled WGS sequence"/>
</dbReference>
<dbReference type="OrthoDB" id="272985at2759"/>
<comment type="caution">
    <text evidence="2">The sequence shown here is derived from an EMBL/GenBank/DDBJ whole genome shotgun (WGS) entry which is preliminary data.</text>
</comment>
<proteinExistence type="predicted"/>
<evidence type="ECO:0000259" key="1">
    <source>
        <dbReference type="Pfam" id="PF21530"/>
    </source>
</evidence>
<dbReference type="AlphaFoldDB" id="A0A4C1XQ93"/>
<dbReference type="PANTHER" id="PTHR10492:SF57">
    <property type="entry name" value="ATP-DEPENDENT DNA HELICASE"/>
    <property type="match status" value="1"/>
</dbReference>
<evidence type="ECO:0000313" key="3">
    <source>
        <dbReference type="Proteomes" id="UP000299102"/>
    </source>
</evidence>